<evidence type="ECO:0000256" key="1">
    <source>
        <dbReference type="ARBA" id="ARBA00004651"/>
    </source>
</evidence>
<evidence type="ECO:0000313" key="11">
    <source>
        <dbReference type="Proteomes" id="UP001596282"/>
    </source>
</evidence>
<evidence type="ECO:0000313" key="10">
    <source>
        <dbReference type="EMBL" id="MFC6182358.1"/>
    </source>
</evidence>
<dbReference type="EMBL" id="JBHSSC010000044">
    <property type="protein sequence ID" value="MFC6182358.1"/>
    <property type="molecule type" value="Genomic_DNA"/>
</dbReference>
<name>A0ABW1S3B4_9LACO</name>
<accession>A0ABW1S3B4</accession>
<comment type="subcellular location">
    <subcellularLocation>
        <location evidence="1">Cell membrane</location>
        <topology evidence="1">Multi-pass membrane protein</topology>
    </subcellularLocation>
</comment>
<dbReference type="RefSeq" id="WP_137627600.1">
    <property type="nucleotide sequence ID" value="NZ_BJDJ01000002.1"/>
</dbReference>
<feature type="transmembrane region" description="Helical" evidence="8">
    <location>
        <begin position="267"/>
        <end position="294"/>
    </location>
</feature>
<sequence>MRTMAIVKRVLKQMLRDKRTLALMFVAPLLIMSLMYFLFQNNTTQVATLGVHDVDSQVVKAVESKHVAIKHYTTSQSAATVIKTHDLAGYLTQNSGKLTITYANSNPTDTTLIKAALQSGVIKLRLKTLVTATKAQKKALVAQQAALQRLAKAQTQTAVSQLKTALAQAKASGNTAAVAKLQKQLKAATAPKATTKMAAPKASTYTTKSHYIYGSSDSTFFESYLPIFLGFFVFFFVFLISGISLLNERTTGTLSRLLATPIRRSEIIFGYLIGYGIFAVIQTLITVTFAIIVFKVHLVGSIWLIFLVNFLLALVALTLGIFISTFANSEFQMIQFIPIVVIPQIFFAGLIPVDGMATWLQWIAHIMPLYYGAGALTDVATKGATLSEISGQLGILLGFMIVLTLMNIVGMKRYRKV</sequence>
<dbReference type="PANTHER" id="PTHR30294">
    <property type="entry name" value="MEMBRANE COMPONENT OF ABC TRANSPORTER YHHJ-RELATED"/>
    <property type="match status" value="1"/>
</dbReference>
<evidence type="ECO:0000256" key="8">
    <source>
        <dbReference type="SAM" id="Phobius"/>
    </source>
</evidence>
<keyword evidence="3" id="KW-0813">Transport</keyword>
<dbReference type="Pfam" id="PF12698">
    <property type="entry name" value="ABC2_membrane_3"/>
    <property type="match status" value="1"/>
</dbReference>
<dbReference type="PANTHER" id="PTHR30294:SF38">
    <property type="entry name" value="TRANSPORT PERMEASE PROTEIN"/>
    <property type="match status" value="1"/>
</dbReference>
<feature type="transmembrane region" description="Helical" evidence="8">
    <location>
        <begin position="224"/>
        <end position="246"/>
    </location>
</feature>
<evidence type="ECO:0000256" key="3">
    <source>
        <dbReference type="ARBA" id="ARBA00022448"/>
    </source>
</evidence>
<feature type="transmembrane region" description="Helical" evidence="8">
    <location>
        <begin position="300"/>
        <end position="322"/>
    </location>
</feature>
<keyword evidence="5 8" id="KW-0812">Transmembrane</keyword>
<feature type="transmembrane region" description="Helical" evidence="8">
    <location>
        <begin position="21"/>
        <end position="39"/>
    </location>
</feature>
<comment type="caution">
    <text evidence="10">The sequence shown here is derived from an EMBL/GenBank/DDBJ whole genome shotgun (WGS) entry which is preliminary data.</text>
</comment>
<keyword evidence="11" id="KW-1185">Reference proteome</keyword>
<evidence type="ECO:0000256" key="4">
    <source>
        <dbReference type="ARBA" id="ARBA00022475"/>
    </source>
</evidence>
<evidence type="ECO:0000256" key="2">
    <source>
        <dbReference type="ARBA" id="ARBA00007783"/>
    </source>
</evidence>
<protein>
    <submittedName>
        <fullName evidence="10">ABC transporter permease</fullName>
    </submittedName>
</protein>
<dbReference type="InterPro" id="IPR013525">
    <property type="entry name" value="ABC2_TM"/>
</dbReference>
<feature type="transmembrane region" description="Helical" evidence="8">
    <location>
        <begin position="389"/>
        <end position="409"/>
    </location>
</feature>
<comment type="similarity">
    <text evidence="2">Belongs to the ABC-2 integral membrane protein family.</text>
</comment>
<organism evidence="10 11">
    <name type="scientific">Lactiplantibacillus daowaiensis</name>
    <dbReference type="NCBI Taxonomy" id="2559918"/>
    <lineage>
        <taxon>Bacteria</taxon>
        <taxon>Bacillati</taxon>
        <taxon>Bacillota</taxon>
        <taxon>Bacilli</taxon>
        <taxon>Lactobacillales</taxon>
        <taxon>Lactobacillaceae</taxon>
        <taxon>Lactiplantibacillus</taxon>
    </lineage>
</organism>
<evidence type="ECO:0000259" key="9">
    <source>
        <dbReference type="PROSITE" id="PS51012"/>
    </source>
</evidence>
<dbReference type="InterPro" id="IPR047817">
    <property type="entry name" value="ABC2_TM_bact-type"/>
</dbReference>
<evidence type="ECO:0000256" key="6">
    <source>
        <dbReference type="ARBA" id="ARBA00022989"/>
    </source>
</evidence>
<proteinExistence type="inferred from homology"/>
<evidence type="ECO:0000256" key="5">
    <source>
        <dbReference type="ARBA" id="ARBA00022692"/>
    </source>
</evidence>
<evidence type="ECO:0000256" key="7">
    <source>
        <dbReference type="ARBA" id="ARBA00023136"/>
    </source>
</evidence>
<feature type="domain" description="ABC transmembrane type-2" evidence="9">
    <location>
        <begin position="182"/>
        <end position="414"/>
    </location>
</feature>
<keyword evidence="6 8" id="KW-1133">Transmembrane helix</keyword>
<dbReference type="Proteomes" id="UP001596282">
    <property type="component" value="Unassembled WGS sequence"/>
</dbReference>
<feature type="transmembrane region" description="Helical" evidence="8">
    <location>
        <begin position="334"/>
        <end position="353"/>
    </location>
</feature>
<reference evidence="11" key="1">
    <citation type="journal article" date="2019" name="Int. J. Syst. Evol. Microbiol.">
        <title>The Global Catalogue of Microorganisms (GCM) 10K type strain sequencing project: providing services to taxonomists for standard genome sequencing and annotation.</title>
        <authorList>
            <consortium name="The Broad Institute Genomics Platform"/>
            <consortium name="The Broad Institute Genome Sequencing Center for Infectious Disease"/>
            <person name="Wu L."/>
            <person name="Ma J."/>
        </authorList>
    </citation>
    <scope>NUCLEOTIDE SEQUENCE [LARGE SCALE GENOMIC DNA]</scope>
    <source>
        <strain evidence="11">CCM 8933</strain>
    </source>
</reference>
<keyword evidence="7 8" id="KW-0472">Membrane</keyword>
<keyword evidence="4" id="KW-1003">Cell membrane</keyword>
<dbReference type="PROSITE" id="PS51012">
    <property type="entry name" value="ABC_TM2"/>
    <property type="match status" value="1"/>
</dbReference>
<gene>
    <name evidence="10" type="ORF">ACFP5Y_14060</name>
</gene>
<dbReference type="InterPro" id="IPR051449">
    <property type="entry name" value="ABC-2_transporter_component"/>
</dbReference>